<evidence type="ECO:0000256" key="1">
    <source>
        <dbReference type="ARBA" id="ARBA00004141"/>
    </source>
</evidence>
<dbReference type="InterPro" id="IPR044838">
    <property type="entry name" value="EGY1-like"/>
</dbReference>
<dbReference type="CDD" id="cd06160">
    <property type="entry name" value="S2P-M50_like_2"/>
    <property type="match status" value="1"/>
</dbReference>
<keyword evidence="5" id="KW-0645">Protease</keyword>
<feature type="transmembrane region" description="Helical" evidence="11">
    <location>
        <begin position="20"/>
        <end position="40"/>
    </location>
</feature>
<evidence type="ECO:0000256" key="9">
    <source>
        <dbReference type="ARBA" id="ARBA00022989"/>
    </source>
</evidence>
<feature type="transmembrane region" description="Helical" evidence="11">
    <location>
        <begin position="116"/>
        <end position="142"/>
    </location>
</feature>
<accession>A0A0F9GBA4</accession>
<keyword evidence="9 11" id="KW-1133">Transmembrane helix</keyword>
<feature type="domain" description="Peptidase M50" evidence="12">
    <location>
        <begin position="59"/>
        <end position="216"/>
    </location>
</feature>
<keyword evidence="6 11" id="KW-0812">Transmembrane</keyword>
<dbReference type="InterPro" id="IPR008915">
    <property type="entry name" value="Peptidase_M50"/>
</dbReference>
<keyword evidence="7" id="KW-0378">Hydrolase</keyword>
<dbReference type="GO" id="GO:0008233">
    <property type="term" value="F:peptidase activity"/>
    <property type="evidence" value="ECO:0007669"/>
    <property type="project" value="UniProtKB-KW"/>
</dbReference>
<comment type="subcellular location">
    <subcellularLocation>
        <location evidence="1">Membrane</location>
        <topology evidence="1">Multi-pass membrane protein</topology>
    </subcellularLocation>
    <subcellularLocation>
        <location evidence="2">Plastid</location>
        <location evidence="2">Chloroplast</location>
    </subcellularLocation>
</comment>
<dbReference type="AlphaFoldDB" id="A0A0F9GBA4"/>
<sequence>MRMNPGSTEKRPKVKRGMPWLNLLLFLLTVGTTLGAGYLQSVSLVRLGVLESAWHGAIAFCLGILGIVGSHEMGHKLMANRRGIDASFPYFIPAPTFIGTFGAVIRMRSRPQNRNSLFDVGAAGPIAGILVAIPVTILGLAWSFPMPIESAEGIALSEPLLFQWLGNWLVRLPSESALLLHPLAFAGWVGMLITMLNLMPVGMLDGGHISRALFGGRRLFRL</sequence>
<evidence type="ECO:0000256" key="6">
    <source>
        <dbReference type="ARBA" id="ARBA00022692"/>
    </source>
</evidence>
<feature type="transmembrane region" description="Helical" evidence="11">
    <location>
        <begin position="52"/>
        <end position="71"/>
    </location>
</feature>
<evidence type="ECO:0000256" key="7">
    <source>
        <dbReference type="ARBA" id="ARBA00022801"/>
    </source>
</evidence>
<dbReference type="GO" id="GO:0016020">
    <property type="term" value="C:membrane"/>
    <property type="evidence" value="ECO:0007669"/>
    <property type="project" value="UniProtKB-SubCell"/>
</dbReference>
<comment type="caution">
    <text evidence="13">The sequence shown here is derived from an EMBL/GenBank/DDBJ whole genome shotgun (WGS) entry which is preliminary data.</text>
</comment>
<reference evidence="13" key="1">
    <citation type="journal article" date="2015" name="Nature">
        <title>Complex archaea that bridge the gap between prokaryotes and eukaryotes.</title>
        <authorList>
            <person name="Spang A."/>
            <person name="Saw J.H."/>
            <person name="Jorgensen S.L."/>
            <person name="Zaremba-Niedzwiedzka K."/>
            <person name="Martijn J."/>
            <person name="Lind A.E."/>
            <person name="van Eijk R."/>
            <person name="Schleper C."/>
            <person name="Guy L."/>
            <person name="Ettema T.J."/>
        </authorList>
    </citation>
    <scope>NUCLEOTIDE SEQUENCE</scope>
</reference>
<dbReference type="GO" id="GO:0009507">
    <property type="term" value="C:chloroplast"/>
    <property type="evidence" value="ECO:0007669"/>
    <property type="project" value="UniProtKB-SubCell"/>
</dbReference>
<dbReference type="Pfam" id="PF02163">
    <property type="entry name" value="Peptidase_M50"/>
    <property type="match status" value="1"/>
</dbReference>
<evidence type="ECO:0000259" key="12">
    <source>
        <dbReference type="Pfam" id="PF02163"/>
    </source>
</evidence>
<evidence type="ECO:0000256" key="10">
    <source>
        <dbReference type="ARBA" id="ARBA00023136"/>
    </source>
</evidence>
<evidence type="ECO:0000256" key="8">
    <source>
        <dbReference type="ARBA" id="ARBA00022946"/>
    </source>
</evidence>
<feature type="non-terminal residue" evidence="13">
    <location>
        <position position="222"/>
    </location>
</feature>
<evidence type="ECO:0000256" key="4">
    <source>
        <dbReference type="ARBA" id="ARBA00022640"/>
    </source>
</evidence>
<evidence type="ECO:0000256" key="3">
    <source>
        <dbReference type="ARBA" id="ARBA00022528"/>
    </source>
</evidence>
<evidence type="ECO:0000313" key="13">
    <source>
        <dbReference type="EMBL" id="KKL96134.1"/>
    </source>
</evidence>
<feature type="transmembrane region" description="Helical" evidence="11">
    <location>
        <begin position="178"/>
        <end position="198"/>
    </location>
</feature>
<dbReference type="PANTHER" id="PTHR31412:SF0">
    <property type="entry name" value="ZINC METALLOPROTEASE EGY1, CHLOROPLASTIC-RELATED"/>
    <property type="match status" value="1"/>
</dbReference>
<dbReference type="EMBL" id="LAZR01018511">
    <property type="protein sequence ID" value="KKL96134.1"/>
    <property type="molecule type" value="Genomic_DNA"/>
</dbReference>
<organism evidence="13">
    <name type="scientific">marine sediment metagenome</name>
    <dbReference type="NCBI Taxonomy" id="412755"/>
    <lineage>
        <taxon>unclassified sequences</taxon>
        <taxon>metagenomes</taxon>
        <taxon>ecological metagenomes</taxon>
    </lineage>
</organism>
<dbReference type="GO" id="GO:0006508">
    <property type="term" value="P:proteolysis"/>
    <property type="evidence" value="ECO:0007669"/>
    <property type="project" value="UniProtKB-KW"/>
</dbReference>
<keyword evidence="8" id="KW-0809">Transit peptide</keyword>
<proteinExistence type="predicted"/>
<name>A0A0F9GBA4_9ZZZZ</name>
<keyword evidence="10 11" id="KW-0472">Membrane</keyword>
<evidence type="ECO:0000256" key="2">
    <source>
        <dbReference type="ARBA" id="ARBA00004229"/>
    </source>
</evidence>
<evidence type="ECO:0000256" key="5">
    <source>
        <dbReference type="ARBA" id="ARBA00022670"/>
    </source>
</evidence>
<evidence type="ECO:0000256" key="11">
    <source>
        <dbReference type="SAM" id="Phobius"/>
    </source>
</evidence>
<gene>
    <name evidence="13" type="ORF">LCGC14_1847490</name>
</gene>
<keyword evidence="3" id="KW-0150">Chloroplast</keyword>
<keyword evidence="4" id="KW-0934">Plastid</keyword>
<protein>
    <recommendedName>
        <fullName evidence="12">Peptidase M50 domain-containing protein</fullName>
    </recommendedName>
</protein>
<dbReference type="PANTHER" id="PTHR31412">
    <property type="entry name" value="ZINC METALLOPROTEASE EGY1"/>
    <property type="match status" value="1"/>
</dbReference>